<sequence length="124" mass="13976">MRARNLLLLLSPPHFRPPEPIDLISSPSRHHRSCSDLPSPLSFVPGERSSCRRPRFRSTMESRLQLNFRRNQSRAGCLHLLTPLATPPATVFLNSGRGQMQIAGAISGHPNRKIHFFDANCLTR</sequence>
<keyword evidence="2" id="KW-1185">Reference proteome</keyword>
<name>A0A067KHH1_JATCU</name>
<gene>
    <name evidence="1" type="ORF">JCGZ_09114</name>
</gene>
<organism evidence="1 2">
    <name type="scientific">Jatropha curcas</name>
    <name type="common">Barbados nut</name>
    <dbReference type="NCBI Taxonomy" id="180498"/>
    <lineage>
        <taxon>Eukaryota</taxon>
        <taxon>Viridiplantae</taxon>
        <taxon>Streptophyta</taxon>
        <taxon>Embryophyta</taxon>
        <taxon>Tracheophyta</taxon>
        <taxon>Spermatophyta</taxon>
        <taxon>Magnoliopsida</taxon>
        <taxon>eudicotyledons</taxon>
        <taxon>Gunneridae</taxon>
        <taxon>Pentapetalae</taxon>
        <taxon>rosids</taxon>
        <taxon>fabids</taxon>
        <taxon>Malpighiales</taxon>
        <taxon>Euphorbiaceae</taxon>
        <taxon>Crotonoideae</taxon>
        <taxon>Jatropheae</taxon>
        <taxon>Jatropha</taxon>
    </lineage>
</organism>
<protein>
    <submittedName>
        <fullName evidence="1">Uncharacterized protein</fullName>
    </submittedName>
</protein>
<dbReference type="Proteomes" id="UP000027138">
    <property type="component" value="Unassembled WGS sequence"/>
</dbReference>
<proteinExistence type="predicted"/>
<evidence type="ECO:0000313" key="1">
    <source>
        <dbReference type="EMBL" id="KDP35676.1"/>
    </source>
</evidence>
<reference evidence="1 2" key="1">
    <citation type="journal article" date="2014" name="PLoS ONE">
        <title>Global Analysis of Gene Expression Profiles in Physic Nut (Jatropha curcas L.) Seedlings Exposed to Salt Stress.</title>
        <authorList>
            <person name="Zhang L."/>
            <person name="Zhang C."/>
            <person name="Wu P."/>
            <person name="Chen Y."/>
            <person name="Li M."/>
            <person name="Jiang H."/>
            <person name="Wu G."/>
        </authorList>
    </citation>
    <scope>NUCLEOTIDE SEQUENCE [LARGE SCALE GENOMIC DNA]</scope>
    <source>
        <strain evidence="2">cv. GZQX0401</strain>
        <tissue evidence="1">Young leaves</tissue>
    </source>
</reference>
<evidence type="ECO:0000313" key="2">
    <source>
        <dbReference type="Proteomes" id="UP000027138"/>
    </source>
</evidence>
<accession>A0A067KHH1</accession>
<dbReference type="AlphaFoldDB" id="A0A067KHH1"/>
<dbReference type="EMBL" id="KK914482">
    <property type="protein sequence ID" value="KDP35676.1"/>
    <property type="molecule type" value="Genomic_DNA"/>
</dbReference>